<proteinExistence type="predicted"/>
<organism evidence="2 3">
    <name type="scientific">Cylindrodendrum hubeiense</name>
    <dbReference type="NCBI Taxonomy" id="595255"/>
    <lineage>
        <taxon>Eukaryota</taxon>
        <taxon>Fungi</taxon>
        <taxon>Dikarya</taxon>
        <taxon>Ascomycota</taxon>
        <taxon>Pezizomycotina</taxon>
        <taxon>Sordariomycetes</taxon>
        <taxon>Hypocreomycetidae</taxon>
        <taxon>Hypocreales</taxon>
        <taxon>Nectriaceae</taxon>
        <taxon>Cylindrodendrum</taxon>
    </lineage>
</organism>
<feature type="region of interest" description="Disordered" evidence="1">
    <location>
        <begin position="1"/>
        <end position="89"/>
    </location>
</feature>
<dbReference type="AlphaFoldDB" id="A0A9P5GYF0"/>
<sequence length="292" mass="30951">MAPRASRTYTAPFGQRPLHGSHRVDGVIGLNVPCPGRSQNPSRDANCKAGPSGCRTSSAHLLRAPPPRTSDATAQKHPPSPGTPSPEHPVLTILGWAISEPARPHKRGETEPSRPAVPLATTSGGWSAETHGRIPLHHTPWPRHCSAGLRAAQTPSRRGTLRQDVLALLTIPNRHIATALNKIPRERSAAASCCCQACPTAGDGLDRRCDRRALVPPYERAAAGTNPVRVTIACIAVLLNMASVHFRRTLLAGATSGVTERGEVAGWAVARRSLRCCISELSHDGDGVSGAY</sequence>
<dbReference type="EMBL" id="JAANBB010000555">
    <property type="protein sequence ID" value="KAF7539597.1"/>
    <property type="molecule type" value="Genomic_DNA"/>
</dbReference>
<accession>A0A9P5GYF0</accession>
<protein>
    <submittedName>
        <fullName evidence="2">Uncharacterized protein</fullName>
    </submittedName>
</protein>
<evidence type="ECO:0000313" key="2">
    <source>
        <dbReference type="EMBL" id="KAF7539597.1"/>
    </source>
</evidence>
<dbReference type="OrthoDB" id="10479274at2759"/>
<comment type="caution">
    <text evidence="2">The sequence shown here is derived from an EMBL/GenBank/DDBJ whole genome shotgun (WGS) entry which is preliminary data.</text>
</comment>
<reference evidence="2" key="1">
    <citation type="submission" date="2020-03" db="EMBL/GenBank/DDBJ databases">
        <title>Draft Genome Sequence of Cylindrodendrum hubeiense.</title>
        <authorList>
            <person name="Buettner E."/>
            <person name="Kellner H."/>
        </authorList>
    </citation>
    <scope>NUCLEOTIDE SEQUENCE</scope>
    <source>
        <strain evidence="2">IHI 201604</strain>
    </source>
</reference>
<feature type="compositionally biased region" description="Pro residues" evidence="1">
    <location>
        <begin position="78"/>
        <end position="87"/>
    </location>
</feature>
<gene>
    <name evidence="2" type="ORF">G7Z17_g12395</name>
</gene>
<dbReference type="Proteomes" id="UP000722485">
    <property type="component" value="Unassembled WGS sequence"/>
</dbReference>
<evidence type="ECO:0000313" key="3">
    <source>
        <dbReference type="Proteomes" id="UP000722485"/>
    </source>
</evidence>
<keyword evidence="3" id="KW-1185">Reference proteome</keyword>
<feature type="region of interest" description="Disordered" evidence="1">
    <location>
        <begin position="103"/>
        <end position="127"/>
    </location>
</feature>
<name>A0A9P5GYF0_9HYPO</name>
<evidence type="ECO:0000256" key="1">
    <source>
        <dbReference type="SAM" id="MobiDB-lite"/>
    </source>
</evidence>